<keyword evidence="1" id="KW-0472">Membrane</keyword>
<dbReference type="GO" id="GO:0005886">
    <property type="term" value="C:plasma membrane"/>
    <property type="evidence" value="ECO:0007669"/>
    <property type="project" value="TreeGrafter"/>
</dbReference>
<accession>A0A3P4AR87</accession>
<dbReference type="SUPFAM" id="SSF82866">
    <property type="entry name" value="Multidrug efflux transporter AcrB transmembrane domain"/>
    <property type="match status" value="2"/>
</dbReference>
<dbReference type="PANTHER" id="PTHR32063:SF0">
    <property type="entry name" value="SWARMING MOTILITY PROTEIN SWRC"/>
    <property type="match status" value="1"/>
</dbReference>
<dbReference type="InterPro" id="IPR001036">
    <property type="entry name" value="Acrflvin-R"/>
</dbReference>
<feature type="transmembrane region" description="Helical" evidence="1">
    <location>
        <begin position="333"/>
        <end position="351"/>
    </location>
</feature>
<dbReference type="Proteomes" id="UP000279841">
    <property type="component" value="Chromosome"/>
</dbReference>
<name>A0A3P4AR87_THETH</name>
<dbReference type="Pfam" id="PF12695">
    <property type="entry name" value="Abhydrolase_5"/>
    <property type="match status" value="1"/>
</dbReference>
<organism evidence="3 4">
    <name type="scientific">Thermus thermophilus</name>
    <dbReference type="NCBI Taxonomy" id="274"/>
    <lineage>
        <taxon>Bacteria</taxon>
        <taxon>Thermotogati</taxon>
        <taxon>Deinococcota</taxon>
        <taxon>Deinococci</taxon>
        <taxon>Thermales</taxon>
        <taxon>Thermaceae</taxon>
        <taxon>Thermus</taxon>
    </lineage>
</organism>
<dbReference type="InterPro" id="IPR029058">
    <property type="entry name" value="AB_hydrolase_fold"/>
</dbReference>
<keyword evidence="1" id="KW-0812">Transmembrane</keyword>
<reference evidence="3 4" key="1">
    <citation type="submission" date="2018-10" db="EMBL/GenBank/DDBJ databases">
        <authorList>
            <person name="Peiro R."/>
            <person name="Begona"/>
            <person name="Cbmso G."/>
            <person name="Lopez M."/>
            <person name="Gonzalez S."/>
            <person name="Sacristan E."/>
            <person name="Castillo E."/>
        </authorList>
    </citation>
    <scope>NUCLEOTIDE SEQUENCE [LARGE SCALE GENOMIC DNA]</scope>
    <source>
        <strain evidence="3">TTHNAR1</strain>
    </source>
</reference>
<feature type="transmembrane region" description="Helical" evidence="1">
    <location>
        <begin position="461"/>
        <end position="486"/>
    </location>
</feature>
<feature type="transmembrane region" description="Helical" evidence="1">
    <location>
        <begin position="516"/>
        <end position="534"/>
    </location>
</feature>
<feature type="transmembrane region" description="Helical" evidence="1">
    <location>
        <begin position="960"/>
        <end position="980"/>
    </location>
</feature>
<dbReference type="PANTHER" id="PTHR32063">
    <property type="match status" value="1"/>
</dbReference>
<feature type="domain" description="Alpha/beta hydrolase fold-5" evidence="2">
    <location>
        <begin position="1163"/>
        <end position="1321"/>
    </location>
</feature>
<feature type="transmembrane region" description="Helical" evidence="1">
    <location>
        <begin position="14"/>
        <end position="37"/>
    </location>
</feature>
<feature type="transmembrane region" description="Helical" evidence="1">
    <location>
        <begin position="1031"/>
        <end position="1050"/>
    </location>
</feature>
<dbReference type="Gene3D" id="3.30.2090.10">
    <property type="entry name" value="Multidrug efflux transporter AcrB TolC docking domain, DN and DC subdomains"/>
    <property type="match status" value="2"/>
</dbReference>
<feature type="transmembrane region" description="Helical" evidence="1">
    <location>
        <begin position="540"/>
        <end position="558"/>
    </location>
</feature>
<feature type="transmembrane region" description="Helical" evidence="1">
    <location>
        <begin position="1104"/>
        <end position="1127"/>
    </location>
</feature>
<dbReference type="GO" id="GO:0042910">
    <property type="term" value="F:xenobiotic transmembrane transporter activity"/>
    <property type="evidence" value="ECO:0007669"/>
    <property type="project" value="TreeGrafter"/>
</dbReference>
<dbReference type="Pfam" id="PF00873">
    <property type="entry name" value="ACR_tran"/>
    <property type="match status" value="2"/>
</dbReference>
<protein>
    <submittedName>
        <fullName evidence="3">Efflux pump membrane transporter BepG</fullName>
    </submittedName>
</protein>
<sequence>MRENPLVAFFVERFVFATSIFVGMVLVGLLLGLGLGVELLPRFSVPVIAISTSYPGAGPEEVAEQVSKPLEDALSTLTGVDVIGSSSTEGFSLVFVQFKQGVDVDQGAVEASQKVAAIRSTLPKDASAPVVQKFDPSASPILYLALEAPGEDLAEVLRYAERTLKPRLQLVSGVADIRLTGAPKTAIKVYLDPDRLQALGIPPLQVVQALSASALNLPLGALTEEERRLVYTLRATPRTASEVAEVLVDPGRGIRVRDVARVEEAREAPTTLNRVNGRPAVVLAVVKTPDANAVAVAQGVRRALEETSLPPGYRAEVALDTTRFIQAAVEDTVREAFLAALAVSLVVLVFLGKLNSVFSVILAIPITLSGAILLFGVLGFTYNLISLLALTVAVGIVVDDSIVVAENIDRYRRMGLGLKEAVLKGASEVSAAVAAATLSLLAVFLPISFLPGLIGQIFQQFGLGMAAAIGVSWLEALLFLTVRLAYFPDPDPPTLKEALRAALLLPKDLAWAYRRGFRTALGLLLGLGAAFLLYRQGPLHLLLLVLYPALLGLGRYLGRLLLDLAGALARLLHEATEGGVRRLTEGYARALEAALARPYLVLGLAGLAFLSVFPILPQIPFNFTPRADTGVLTATLLLPKDTPLSVSDRAARALEAYFLAHPAVERVVTTVGASATGGAQVGDPSRVQLQIVLKPKGERPDIFTLTEVFNREGKEALKDFPGADLRVLAQTGPEAGDADLQFFVTGPDREALEARVQAIVDRIAKKPYVLNVKSTLEATQRERVFVPDPARLSGTGLTPQDVAQTLRLYLSGTQAATARRSGEEYPVVVQADPLRYSGEGGLLSLPVYAPALQAFLPLGSLGRFEERPSPTLISRRNQAYAAGININLKPEAPGALQVQAELEQDLRAAGLLGDGVELVASGLGSFTEELASLAPLAFGLALVLNYLVIASQFNAWRYPLYLLLPVPLALVGAFWLTYFLGTGLDVISVLGVVMLIGLVTKNAILLLDFASRRMREKPLKEALVEAARLRLRPILMTTLTVLIISLPLLLGPGGVGIPQALGRGHPGGDALLHPPHPLRGPRRLLRGGGAPRAEGGKGVSARQVVLGVVLGAVALAALAAGLVLFLFRPLKAEPVALDALKGLRTREAPYGLEVLPQTPKALLAFYPGARVEPLAYAPVLAPLVGNGYLVVLLRVPQGIALLGQDRALEAGRAHPGLPLVVGGHSLGGVVAAGVAAREGLPLVLFAAYPEEDLSQEAFPTLALYGTEDGLLPPEKAKEVAKRLPRGARVVFVEGLNHAGFGAYGPQRGDRPATRPREALWEEVREEVLLFLEGLGWDTPPSPQALR</sequence>
<feature type="transmembrane region" description="Helical" evidence="1">
    <location>
        <begin position="384"/>
        <end position="408"/>
    </location>
</feature>
<evidence type="ECO:0000259" key="2">
    <source>
        <dbReference type="Pfam" id="PF12695"/>
    </source>
</evidence>
<feature type="transmembrane region" description="Helical" evidence="1">
    <location>
        <begin position="930"/>
        <end position="948"/>
    </location>
</feature>
<dbReference type="InterPro" id="IPR029059">
    <property type="entry name" value="AB_hydrolase_5"/>
</dbReference>
<evidence type="ECO:0000313" key="4">
    <source>
        <dbReference type="Proteomes" id="UP000279841"/>
    </source>
</evidence>
<feature type="transmembrane region" description="Helical" evidence="1">
    <location>
        <begin position="599"/>
        <end position="616"/>
    </location>
</feature>
<dbReference type="InterPro" id="IPR027463">
    <property type="entry name" value="AcrB_DN_DC_subdom"/>
</dbReference>
<dbReference type="GO" id="GO:0016787">
    <property type="term" value="F:hydrolase activity"/>
    <property type="evidence" value="ECO:0007669"/>
    <property type="project" value="InterPro"/>
</dbReference>
<dbReference type="Gene3D" id="1.20.1640.10">
    <property type="entry name" value="Multidrug efflux transporter AcrB transmembrane domain"/>
    <property type="match status" value="2"/>
</dbReference>
<feature type="transmembrane region" description="Helical" evidence="1">
    <location>
        <begin position="429"/>
        <end position="449"/>
    </location>
</feature>
<proteinExistence type="predicted"/>
<evidence type="ECO:0000313" key="3">
    <source>
        <dbReference type="EMBL" id="VCU53270.1"/>
    </source>
</evidence>
<dbReference type="EMBL" id="LR027517">
    <property type="protein sequence ID" value="VCU53270.1"/>
    <property type="molecule type" value="Genomic_DNA"/>
</dbReference>
<dbReference type="SUPFAM" id="SSF82714">
    <property type="entry name" value="Multidrug efflux transporter AcrB TolC docking domain, DN and DC subdomains"/>
    <property type="match status" value="2"/>
</dbReference>
<dbReference type="PRINTS" id="PR00702">
    <property type="entry name" value="ACRIFLAVINRP"/>
</dbReference>
<dbReference type="SUPFAM" id="SSF53474">
    <property type="entry name" value="alpha/beta-Hydrolases"/>
    <property type="match status" value="1"/>
</dbReference>
<dbReference type="SUPFAM" id="SSF82693">
    <property type="entry name" value="Multidrug efflux transporter AcrB pore domain, PN1, PN2, PC1 and PC2 subdomains"/>
    <property type="match status" value="3"/>
</dbReference>
<dbReference type="Gene3D" id="3.40.50.1820">
    <property type="entry name" value="alpha/beta hydrolase"/>
    <property type="match status" value="1"/>
</dbReference>
<gene>
    <name evidence="3" type="primary">bepG</name>
    <name evidence="3" type="ORF">TTHN1_01034</name>
</gene>
<feature type="transmembrane region" description="Helical" evidence="1">
    <location>
        <begin position="358"/>
        <end position="378"/>
    </location>
</feature>
<keyword evidence="1" id="KW-1133">Transmembrane helix</keyword>
<feature type="transmembrane region" description="Helical" evidence="1">
    <location>
        <begin position="986"/>
        <end position="1010"/>
    </location>
</feature>
<dbReference type="Gene3D" id="3.30.70.1430">
    <property type="entry name" value="Multidrug efflux transporter AcrB pore domain"/>
    <property type="match status" value="2"/>
</dbReference>
<evidence type="ECO:0000256" key="1">
    <source>
        <dbReference type="SAM" id="Phobius"/>
    </source>
</evidence>